<dbReference type="SUPFAM" id="SSF48452">
    <property type="entry name" value="TPR-like"/>
    <property type="match status" value="1"/>
</dbReference>
<evidence type="ECO:0000313" key="4">
    <source>
        <dbReference type="EMBL" id="GAA1598418.1"/>
    </source>
</evidence>
<dbReference type="PANTHER" id="PTHR16305:SF35">
    <property type="entry name" value="TRANSCRIPTIONAL ACTIVATOR DOMAIN"/>
    <property type="match status" value="1"/>
</dbReference>
<evidence type="ECO:0000256" key="2">
    <source>
        <dbReference type="ARBA" id="ARBA00022840"/>
    </source>
</evidence>
<proteinExistence type="predicted"/>
<evidence type="ECO:0000256" key="1">
    <source>
        <dbReference type="ARBA" id="ARBA00022741"/>
    </source>
</evidence>
<keyword evidence="2" id="KW-0067">ATP-binding</keyword>
<dbReference type="PRINTS" id="PR00038">
    <property type="entry name" value="HTHLUXR"/>
</dbReference>
<dbReference type="SMART" id="SM00421">
    <property type="entry name" value="HTH_LUXR"/>
    <property type="match status" value="1"/>
</dbReference>
<feature type="domain" description="HTH luxR-type" evidence="3">
    <location>
        <begin position="815"/>
        <end position="880"/>
    </location>
</feature>
<dbReference type="CDD" id="cd06170">
    <property type="entry name" value="LuxR_C_like"/>
    <property type="match status" value="1"/>
</dbReference>
<evidence type="ECO:0000259" key="3">
    <source>
        <dbReference type="PROSITE" id="PS50043"/>
    </source>
</evidence>
<name>A0ABP4Q469_9ACTN</name>
<keyword evidence="1" id="KW-0547">Nucleotide-binding</keyword>
<dbReference type="SUPFAM" id="SSF46894">
    <property type="entry name" value="C-terminal effector domain of the bipartite response regulators"/>
    <property type="match status" value="1"/>
</dbReference>
<comment type="caution">
    <text evidence="4">The sequence shown here is derived from an EMBL/GenBank/DDBJ whole genome shotgun (WGS) entry which is preliminary data.</text>
</comment>
<dbReference type="Proteomes" id="UP001500190">
    <property type="component" value="Unassembled WGS sequence"/>
</dbReference>
<dbReference type="PROSITE" id="PS50043">
    <property type="entry name" value="HTH_LUXR_2"/>
    <property type="match status" value="1"/>
</dbReference>
<dbReference type="SUPFAM" id="SSF52540">
    <property type="entry name" value="P-loop containing nucleoside triphosphate hydrolases"/>
    <property type="match status" value="1"/>
</dbReference>
<dbReference type="Gene3D" id="1.10.10.10">
    <property type="entry name" value="Winged helix-like DNA-binding domain superfamily/Winged helix DNA-binding domain"/>
    <property type="match status" value="1"/>
</dbReference>
<dbReference type="PANTHER" id="PTHR16305">
    <property type="entry name" value="TESTICULAR SOLUBLE ADENYLYL CYCLASE"/>
    <property type="match status" value="1"/>
</dbReference>
<reference evidence="5" key="1">
    <citation type="journal article" date="2019" name="Int. J. Syst. Evol. Microbiol.">
        <title>The Global Catalogue of Microorganisms (GCM) 10K type strain sequencing project: providing services to taxonomists for standard genome sequencing and annotation.</title>
        <authorList>
            <consortium name="The Broad Institute Genomics Platform"/>
            <consortium name="The Broad Institute Genome Sequencing Center for Infectious Disease"/>
            <person name="Wu L."/>
            <person name="Ma J."/>
        </authorList>
    </citation>
    <scope>NUCLEOTIDE SEQUENCE [LARGE SCALE GENOMIC DNA]</scope>
    <source>
        <strain evidence="5">JCM 14304</strain>
    </source>
</reference>
<dbReference type="InterPro" id="IPR011990">
    <property type="entry name" value="TPR-like_helical_dom_sf"/>
</dbReference>
<dbReference type="InterPro" id="IPR016032">
    <property type="entry name" value="Sig_transdc_resp-reg_C-effctor"/>
</dbReference>
<protein>
    <submittedName>
        <fullName evidence="4">LuxR family transcriptional regulator</fullName>
    </submittedName>
</protein>
<dbReference type="Pfam" id="PF00196">
    <property type="entry name" value="GerE"/>
    <property type="match status" value="1"/>
</dbReference>
<dbReference type="InterPro" id="IPR000792">
    <property type="entry name" value="Tscrpt_reg_LuxR_C"/>
</dbReference>
<accession>A0ABP4Q469</accession>
<dbReference type="InterPro" id="IPR027417">
    <property type="entry name" value="P-loop_NTPase"/>
</dbReference>
<dbReference type="EMBL" id="BAAAND010000008">
    <property type="protein sequence ID" value="GAA1598418.1"/>
    <property type="molecule type" value="Genomic_DNA"/>
</dbReference>
<evidence type="ECO:0000313" key="5">
    <source>
        <dbReference type="Proteomes" id="UP001500190"/>
    </source>
</evidence>
<gene>
    <name evidence="4" type="ORF">GCM10009742_52260</name>
</gene>
<sequence>MTTPLVGRTGLPAELRALGAQASAGVLVVGERWSGLTSILRAVADRYARAVPWEAGTPGAVLRQLLTAVAWGDDPVAAAGQLIDGLGGTPTVLAIDDAQYADPFSLQVLSSAVRGFRDARLVVVLGTSAPDGTSPAASGATSELLLREAEHVFRLEPLTTAEVVELAESHGVALPTRQADRLRALTGGRPGAVAALLDELPASLWTQVDAELPASHAVTTRVRSQLDALPKGSRRLVEAVAVLGGPEPLSLVSTLVGAEDIWGDVDAAERLALVRVSGAEGARVIGPADPMVAAAVRSELGRRRAVGIHRSAAALASDPAARLRHLVAAADGPDPVLAADLAALAEECAAHGEWAKVASLLTAAGRLTEDRLLREARLTSAVDALVGAGDGPGARALIPEVEALRETPLRNAVLGYLAILRGRGAEAEVWLARAWELVNADREPEVAAAIAQRYVLHSLARCHWQEIVRWADRALELADLSEPAGIEAAAIRGLGLAAGGEAEAARATYIGLTEQVRRGAQVQRVRLGTGWLQLALDEVETARAELESAVPTGVLGGSARISLWASAWLGRTQFLLGEWDRALETCAAAEPLLRRSEIELAGPIMAWTGVQIHVLRGEWTAAQTALRDAENAPQDYEVMRIPTLLARAAFAEARADHAGVVRALQPLTGPRLRDAVFEPGFWPWADTYATALIALNRYDDAETVLSPHEDRAIAMNHRSAIARLARTRGRLQAAVGDVDAAWKSFDRGLAALVDSPLRFDRARVEFAYGQALRRAGKRRQAAAYLSAAREVFAALRAETYLARCDRELNAGAARSARGTEDLTPQEQAITELVATGLSNREVAAQLFLSTKTVQYHLTRIYAKLGISTRAELAALYGAASQ</sequence>
<dbReference type="InterPro" id="IPR036388">
    <property type="entry name" value="WH-like_DNA-bd_sf"/>
</dbReference>
<dbReference type="RefSeq" id="WP_344195864.1">
    <property type="nucleotide sequence ID" value="NZ_BAAAND010000008.1"/>
</dbReference>
<organism evidence="4 5">
    <name type="scientific">Kribbella karoonensis</name>
    <dbReference type="NCBI Taxonomy" id="324851"/>
    <lineage>
        <taxon>Bacteria</taxon>
        <taxon>Bacillati</taxon>
        <taxon>Actinomycetota</taxon>
        <taxon>Actinomycetes</taxon>
        <taxon>Propionibacteriales</taxon>
        <taxon>Kribbellaceae</taxon>
        <taxon>Kribbella</taxon>
    </lineage>
</organism>
<dbReference type="PROSITE" id="PS00622">
    <property type="entry name" value="HTH_LUXR_1"/>
    <property type="match status" value="1"/>
</dbReference>
<keyword evidence="5" id="KW-1185">Reference proteome</keyword>